<evidence type="ECO:0000313" key="2">
    <source>
        <dbReference type="Proteomes" id="UP000274429"/>
    </source>
</evidence>
<organism evidence="3">
    <name type="scientific">Hydatigena taeniaeformis</name>
    <name type="common">Feline tapeworm</name>
    <name type="synonym">Taenia taeniaeformis</name>
    <dbReference type="NCBI Taxonomy" id="6205"/>
    <lineage>
        <taxon>Eukaryota</taxon>
        <taxon>Metazoa</taxon>
        <taxon>Spiralia</taxon>
        <taxon>Lophotrochozoa</taxon>
        <taxon>Platyhelminthes</taxon>
        <taxon>Cestoda</taxon>
        <taxon>Eucestoda</taxon>
        <taxon>Cyclophyllidea</taxon>
        <taxon>Taeniidae</taxon>
        <taxon>Hydatigera</taxon>
    </lineage>
</organism>
<evidence type="ECO:0000313" key="3">
    <source>
        <dbReference type="WBParaSite" id="TTAC_0000585501-mRNA-1"/>
    </source>
</evidence>
<reference evidence="1 2" key="2">
    <citation type="submission" date="2018-11" db="EMBL/GenBank/DDBJ databases">
        <authorList>
            <consortium name="Pathogen Informatics"/>
        </authorList>
    </citation>
    <scope>NUCLEOTIDE SEQUENCE [LARGE SCALE GENOMIC DNA]</scope>
</reference>
<accession>A0A0R3WYL5</accession>
<name>A0A0R3WYL5_HYDTA</name>
<dbReference type="AlphaFoldDB" id="A0A0R3WYL5"/>
<keyword evidence="2" id="KW-1185">Reference proteome</keyword>
<dbReference type="EMBL" id="UYWX01009314">
    <property type="protein sequence ID" value="VDM27781.1"/>
    <property type="molecule type" value="Genomic_DNA"/>
</dbReference>
<dbReference type="Proteomes" id="UP000274429">
    <property type="component" value="Unassembled WGS sequence"/>
</dbReference>
<sequence length="110" mass="12002">MALPDDDGQEMLAIMRGSVFLTLNLLPTIQDVDSTSQPLITTVEDRLIALLFTIGDLMVILDSLLQAHLATRETAEVGQKAPSLMDSMVTCRMTKRNTQRGMHADDSLGA</sequence>
<reference evidence="3" key="1">
    <citation type="submission" date="2017-02" db="UniProtKB">
        <authorList>
            <consortium name="WormBaseParasite"/>
        </authorList>
    </citation>
    <scope>IDENTIFICATION</scope>
</reference>
<evidence type="ECO:0000313" key="1">
    <source>
        <dbReference type="EMBL" id="VDM27781.1"/>
    </source>
</evidence>
<protein>
    <submittedName>
        <fullName evidence="3">DUF5745 domain-containing protein</fullName>
    </submittedName>
</protein>
<proteinExistence type="predicted"/>
<dbReference type="WBParaSite" id="TTAC_0000585501-mRNA-1">
    <property type="protein sequence ID" value="TTAC_0000585501-mRNA-1"/>
    <property type="gene ID" value="TTAC_0000585501"/>
</dbReference>
<gene>
    <name evidence="1" type="ORF">TTAC_LOCUS5838</name>
</gene>